<dbReference type="PANTHER" id="PTHR42720">
    <property type="entry name" value="GLYCEROL-3-PHOSPHATE DEHYDROGENASE"/>
    <property type="match status" value="1"/>
</dbReference>
<dbReference type="Gene3D" id="1.10.10.1100">
    <property type="entry name" value="BFD-like [2Fe-2S]-binding domain"/>
    <property type="match status" value="1"/>
</dbReference>
<evidence type="ECO:0000259" key="2">
    <source>
        <dbReference type="Pfam" id="PF04324"/>
    </source>
</evidence>
<name>A0AAF0IB91_ODILC</name>
<reference evidence="3" key="1">
    <citation type="journal article" date="2017" name="Nature">
        <title>Asgard archaea illuminate the origin of eukaryotic cellular complexity.</title>
        <authorList>
            <person name="Zaremba-Niedzwiedzka K."/>
            <person name="Caceres E.F."/>
            <person name="Saw J.H."/>
            <person name="Backstrom D."/>
            <person name="Juzokaite L."/>
            <person name="Vancaester E."/>
            <person name="Seitz K.W."/>
            <person name="Anantharaman K."/>
            <person name="Starnawski P."/>
            <person name="Kjeldsen K.U."/>
            <person name="Scott M.B."/>
            <person name="Nunoura T."/>
            <person name="Banfield J.F."/>
            <person name="Schramm A."/>
            <person name="Baker B.J."/>
            <person name="Spang A."/>
            <person name="Ettema T.J.G."/>
        </authorList>
    </citation>
    <scope>NUCLEOTIDE SEQUENCE</scope>
    <source>
        <strain evidence="3">LCB_4</strain>
    </source>
</reference>
<dbReference type="CDD" id="cd19946">
    <property type="entry name" value="GlpA-like_Fer2_BFD-like"/>
    <property type="match status" value="1"/>
</dbReference>
<dbReference type="Gene3D" id="3.50.50.60">
    <property type="entry name" value="FAD/NAD(P)-binding domain"/>
    <property type="match status" value="1"/>
</dbReference>
<proteinExistence type="predicted"/>
<dbReference type="PANTHER" id="PTHR42720:SF1">
    <property type="entry name" value="GLYCEROL 3-PHOSPHATE OXIDASE"/>
    <property type="match status" value="1"/>
</dbReference>
<protein>
    <submittedName>
        <fullName evidence="3">NAD(P)/FAD-dependent oxidoreductase</fullName>
    </submittedName>
</protein>
<dbReference type="AlphaFoldDB" id="A0AAF0IB91"/>
<dbReference type="InterPro" id="IPR041854">
    <property type="entry name" value="BFD-like_2Fe2S-bd_dom_sf"/>
</dbReference>
<dbReference type="InterPro" id="IPR006076">
    <property type="entry name" value="FAD-dep_OxRdtase"/>
</dbReference>
<organism evidence="3 4">
    <name type="scientific">Odinarchaeota yellowstonii (strain LCB_4)</name>
    <dbReference type="NCBI Taxonomy" id="1841599"/>
    <lineage>
        <taxon>Archaea</taxon>
        <taxon>Promethearchaeati</taxon>
        <taxon>Candidatus Odinarchaeota</taxon>
        <taxon>Candidatus Odinarchaeia</taxon>
        <taxon>Candidatus Odinarchaeales</taxon>
        <taxon>Candidatus Odinarchaeaceae</taxon>
        <taxon>Candidatus Odinarchaeum</taxon>
    </lineage>
</organism>
<dbReference type="InterPro" id="IPR036188">
    <property type="entry name" value="FAD/NAD-bd_sf"/>
</dbReference>
<feature type="domain" description="BFD-like [2Fe-2S]-binding" evidence="2">
    <location>
        <begin position="405"/>
        <end position="458"/>
    </location>
</feature>
<evidence type="ECO:0000313" key="4">
    <source>
        <dbReference type="Proteomes" id="UP000186851"/>
    </source>
</evidence>
<dbReference type="SUPFAM" id="SSF54373">
    <property type="entry name" value="FAD-linked reductases, C-terminal domain"/>
    <property type="match status" value="1"/>
</dbReference>
<dbReference type="InterPro" id="IPR052745">
    <property type="entry name" value="G3P_Oxidase/Oxidoreductase"/>
</dbReference>
<dbReference type="Pfam" id="PF04324">
    <property type="entry name" value="Fer2_BFD"/>
    <property type="match status" value="1"/>
</dbReference>
<dbReference type="EMBL" id="CP091871">
    <property type="protein sequence ID" value="WEU40121.1"/>
    <property type="molecule type" value="Genomic_DNA"/>
</dbReference>
<accession>A0AAF0IB91</accession>
<gene>
    <name evidence="3" type="ORF">OdinLCB4_006530</name>
</gene>
<evidence type="ECO:0000313" key="3">
    <source>
        <dbReference type="EMBL" id="WEU40121.1"/>
    </source>
</evidence>
<evidence type="ECO:0000259" key="1">
    <source>
        <dbReference type="Pfam" id="PF01266"/>
    </source>
</evidence>
<dbReference type="InterPro" id="IPR007419">
    <property type="entry name" value="BFD-like_2Fe2S-bd_dom"/>
</dbReference>
<dbReference type="Proteomes" id="UP000186851">
    <property type="component" value="Chromosome"/>
</dbReference>
<reference evidence="3" key="2">
    <citation type="journal article" date="2022" name="Nat. Microbiol.">
        <title>A closed Candidatus Odinarchaeum chromosome exposes Asgard archaeal viruses.</title>
        <authorList>
            <person name="Tamarit D."/>
            <person name="Caceres E.F."/>
            <person name="Krupovic M."/>
            <person name="Nijland R."/>
            <person name="Eme L."/>
            <person name="Robinson N.P."/>
            <person name="Ettema T.J.G."/>
        </authorList>
    </citation>
    <scope>NUCLEOTIDE SEQUENCE</scope>
    <source>
        <strain evidence="3">LCB_4</strain>
    </source>
</reference>
<dbReference type="KEGG" id="oyw:OdinLCB4_006530"/>
<dbReference type="Gene3D" id="3.30.9.10">
    <property type="entry name" value="D-Amino Acid Oxidase, subunit A, domain 2"/>
    <property type="match status" value="1"/>
</dbReference>
<dbReference type="Pfam" id="PF01266">
    <property type="entry name" value="DAO"/>
    <property type="match status" value="1"/>
</dbReference>
<feature type="domain" description="FAD dependent oxidoreductase" evidence="1">
    <location>
        <begin position="7"/>
        <end position="361"/>
    </location>
</feature>
<sequence length="491" mass="54009">MTELFNIAVIGAGVVGCAIARELSRYNLKTVVLEKGSDVCSGASKANSGVVHAGFNNAVGSLKAKFCVQGNEIFEHLCSELGVPYKRTGKLVIAQSEGDVKELENLFEAGLKNGVKGLSIVDRKTVKMMEPGVEGVAALYSPNSAITSPYLLTIAYAENAAMNGVKFKFNSEVTGIERKKSYFKIYHDGDYTQAELVVNAAGCYADKIASMIGYTEYKIYPCRGEYVLVDKRWSHLITRMIYHVPPKDKSVLGVHITPTVEGPILLGPTADFIEDRDDTSTTMPGINQIIEEARKILPSLPSHDSITAFSGIRAKNKSKEEGGLGDYIIENRRDSYFINLIGIESPGLTASTPLAKHVVEMISELIKLNLKEDFNPIRPAPIRLAELSHEQRAELIKKEPLYGEIVCRCEHVSKKEVLDAYNNILGVKTLSGLKYRARVMMGRCQGGFCTAKIISILQNDLKTPYNGILLKNPGSYLFTGKVREEDEKDVK</sequence>
<dbReference type="SUPFAM" id="SSF51905">
    <property type="entry name" value="FAD/NAD(P)-binding domain"/>
    <property type="match status" value="1"/>
</dbReference>